<dbReference type="Pfam" id="PF14559">
    <property type="entry name" value="TPR_19"/>
    <property type="match status" value="1"/>
</dbReference>
<dbReference type="SUPFAM" id="SSF48452">
    <property type="entry name" value="TPR-like"/>
    <property type="match status" value="1"/>
</dbReference>
<feature type="domain" description="OmpR/PhoB-type" evidence="3">
    <location>
        <begin position="1"/>
        <end position="97"/>
    </location>
</feature>
<proteinExistence type="predicted"/>
<dbReference type="GO" id="GO:0000160">
    <property type="term" value="P:phosphorelay signal transduction system"/>
    <property type="evidence" value="ECO:0007669"/>
    <property type="project" value="InterPro"/>
</dbReference>
<dbReference type="EMBL" id="JACJFM010000014">
    <property type="protein sequence ID" value="MBB1487361.1"/>
    <property type="molecule type" value="Genomic_DNA"/>
</dbReference>
<evidence type="ECO:0000313" key="4">
    <source>
        <dbReference type="EMBL" id="MBB1487361.1"/>
    </source>
</evidence>
<dbReference type="RefSeq" id="WP_182809141.1">
    <property type="nucleotide sequence ID" value="NZ_JACJFM010000014.1"/>
</dbReference>
<dbReference type="SMART" id="SM00862">
    <property type="entry name" value="Trans_reg_C"/>
    <property type="match status" value="1"/>
</dbReference>
<accession>A0A839IR11</accession>
<gene>
    <name evidence="4" type="ORF">H4O21_12160</name>
</gene>
<dbReference type="InterPro" id="IPR036388">
    <property type="entry name" value="WH-like_DNA-bd_sf"/>
</dbReference>
<organism evidence="4 5">
    <name type="scientific">Oceanospirillum sediminis</name>
    <dbReference type="NCBI Taxonomy" id="2760088"/>
    <lineage>
        <taxon>Bacteria</taxon>
        <taxon>Pseudomonadati</taxon>
        <taxon>Pseudomonadota</taxon>
        <taxon>Gammaproteobacteria</taxon>
        <taxon>Oceanospirillales</taxon>
        <taxon>Oceanospirillaceae</taxon>
        <taxon>Oceanospirillum</taxon>
    </lineage>
</organism>
<sequence length="601" mass="67994">MLRFNQFCFDPDVNRLTHQNEEIYLRQKLIQLLRYLLAHRDRAVSKEELLREIWQHGEYRERSLAQSILELRKALGDSASAPRYIRTIPQQGYQWICPVQTDSDDISATKSNEQNVTAFSSETTSLSSETVAQKDAPSVRPGYRYTTVIATGVMLLLSLLLVMHYSPGLIGSSESQTQKQESPATRKVLILPFKNSTHTTSMQWVEYGLSDMLASDLMSIPSLQIYTPAQSARLLASQPSLQDDDLYNADGAVLKQILSAHQVNSLIVARIRLEKHTQLLDYRIVSQSLAEQTGSLSHNDLAVSMPDIARHLYQQLIPDPAPAKLPEYHYKPSAMHDYARGVQALQLTGPALAQHYFAASTQIDPNHLWSEAYLAVCMILLGEYDRAEQTLTGLNNRIEDPALKDFVKLWLSQLWLRSGEIIKAEQLRQQIQQQLQRLNNYRTSALSQDLVNSFWYENNLLPELMDFSTDAAGQHAVSEESLRHLSVLGQTPALMIGFLIMGSDNNRPIEARIHYLTQSLEYAKKLQQPYEQALIRFLRARLTAEQVSYNDSLPETVKQDLKTALALAEQLKAGQLQLEIQHFQATVLQTPITNAPENGVN</sequence>
<dbReference type="Gene3D" id="1.10.10.10">
    <property type="entry name" value="Winged helix-like DNA-binding domain superfamily/Winged helix DNA-binding domain"/>
    <property type="match status" value="1"/>
</dbReference>
<dbReference type="Pfam" id="PF00486">
    <property type="entry name" value="Trans_reg_C"/>
    <property type="match status" value="1"/>
</dbReference>
<evidence type="ECO:0000256" key="2">
    <source>
        <dbReference type="PROSITE-ProRule" id="PRU01091"/>
    </source>
</evidence>
<dbReference type="InterPro" id="IPR011990">
    <property type="entry name" value="TPR-like_helical_dom_sf"/>
</dbReference>
<comment type="caution">
    <text evidence="4">The sequence shown here is derived from an EMBL/GenBank/DDBJ whole genome shotgun (WGS) entry which is preliminary data.</text>
</comment>
<evidence type="ECO:0000259" key="3">
    <source>
        <dbReference type="PROSITE" id="PS51755"/>
    </source>
</evidence>
<dbReference type="AlphaFoldDB" id="A0A839IR11"/>
<evidence type="ECO:0000313" key="5">
    <source>
        <dbReference type="Proteomes" id="UP000565262"/>
    </source>
</evidence>
<dbReference type="PROSITE" id="PS51755">
    <property type="entry name" value="OMPR_PHOB"/>
    <property type="match status" value="1"/>
</dbReference>
<dbReference type="Proteomes" id="UP000565262">
    <property type="component" value="Unassembled WGS sequence"/>
</dbReference>
<feature type="DNA-binding region" description="OmpR/PhoB-type" evidence="2">
    <location>
        <begin position="1"/>
        <end position="97"/>
    </location>
</feature>
<dbReference type="InterPro" id="IPR001867">
    <property type="entry name" value="OmpR/PhoB-type_DNA-bd"/>
</dbReference>
<keyword evidence="5" id="KW-1185">Reference proteome</keyword>
<dbReference type="SUPFAM" id="SSF46894">
    <property type="entry name" value="C-terminal effector domain of the bipartite response regulators"/>
    <property type="match status" value="1"/>
</dbReference>
<protein>
    <submittedName>
        <fullName evidence="4">Winged helix-turn-helix domain-containing protein</fullName>
    </submittedName>
</protein>
<dbReference type="GO" id="GO:0003677">
    <property type="term" value="F:DNA binding"/>
    <property type="evidence" value="ECO:0007669"/>
    <property type="project" value="UniProtKB-UniRule"/>
</dbReference>
<dbReference type="GO" id="GO:0006355">
    <property type="term" value="P:regulation of DNA-templated transcription"/>
    <property type="evidence" value="ECO:0007669"/>
    <property type="project" value="InterPro"/>
</dbReference>
<reference evidence="4 5" key="1">
    <citation type="submission" date="2020-08" db="EMBL/GenBank/DDBJ databases">
        <title>Oceanospirillum sp. nov. isolated from marine sediment.</title>
        <authorList>
            <person name="Ji X."/>
        </authorList>
    </citation>
    <scope>NUCLEOTIDE SEQUENCE [LARGE SCALE GENOMIC DNA]</scope>
    <source>
        <strain evidence="4 5">D5</strain>
    </source>
</reference>
<name>A0A839IR11_9GAMM</name>
<keyword evidence="1 2" id="KW-0238">DNA-binding</keyword>
<dbReference type="InterPro" id="IPR016032">
    <property type="entry name" value="Sig_transdc_resp-reg_C-effctor"/>
</dbReference>
<dbReference type="CDD" id="cd00383">
    <property type="entry name" value="trans_reg_C"/>
    <property type="match status" value="1"/>
</dbReference>
<evidence type="ECO:0000256" key="1">
    <source>
        <dbReference type="ARBA" id="ARBA00023125"/>
    </source>
</evidence>